<gene>
    <name evidence="1" type="ORF">PHMEG_00034673</name>
</gene>
<feature type="non-terminal residue" evidence="1">
    <location>
        <position position="1"/>
    </location>
</feature>
<evidence type="ECO:0000313" key="1">
    <source>
        <dbReference type="EMBL" id="OWY95347.1"/>
    </source>
</evidence>
<dbReference type="OrthoDB" id="126923at2759"/>
<comment type="caution">
    <text evidence="1">The sequence shown here is derived from an EMBL/GenBank/DDBJ whole genome shotgun (WGS) entry which is preliminary data.</text>
</comment>
<accession>A0A225UQF2</accession>
<reference evidence="2" key="1">
    <citation type="submission" date="2017-03" db="EMBL/GenBank/DDBJ databases">
        <title>Phytopthora megakarya and P. palmivora, two closely related causual agents of cacao black pod achieved similar genome size and gene model numbers by different mechanisms.</title>
        <authorList>
            <person name="Ali S."/>
            <person name="Shao J."/>
            <person name="Larry D.J."/>
            <person name="Kronmiller B."/>
            <person name="Shen D."/>
            <person name="Strem M.D."/>
            <person name="Melnick R.L."/>
            <person name="Guiltinan M.J."/>
            <person name="Tyler B.M."/>
            <person name="Meinhardt L.W."/>
            <person name="Bailey B.A."/>
        </authorList>
    </citation>
    <scope>NUCLEOTIDE SEQUENCE [LARGE SCALE GENOMIC DNA]</scope>
    <source>
        <strain evidence="2">zdho120</strain>
    </source>
</reference>
<proteinExistence type="predicted"/>
<protein>
    <submittedName>
        <fullName evidence="1">Uncharacterized protein</fullName>
    </submittedName>
</protein>
<dbReference type="Proteomes" id="UP000198211">
    <property type="component" value="Unassembled WGS sequence"/>
</dbReference>
<keyword evidence="2" id="KW-1185">Reference proteome</keyword>
<organism evidence="1 2">
    <name type="scientific">Phytophthora megakarya</name>
    <dbReference type="NCBI Taxonomy" id="4795"/>
    <lineage>
        <taxon>Eukaryota</taxon>
        <taxon>Sar</taxon>
        <taxon>Stramenopiles</taxon>
        <taxon>Oomycota</taxon>
        <taxon>Peronosporomycetes</taxon>
        <taxon>Peronosporales</taxon>
        <taxon>Peronosporaceae</taxon>
        <taxon>Phytophthora</taxon>
    </lineage>
</organism>
<sequence>THSIRIDGTSALLNGEVNSLSIKLLGRWASNCFEDYPVQTARSTIGLSNRML</sequence>
<evidence type="ECO:0000313" key="2">
    <source>
        <dbReference type="Proteomes" id="UP000198211"/>
    </source>
</evidence>
<name>A0A225UQF2_9STRA</name>
<dbReference type="AlphaFoldDB" id="A0A225UQF2"/>
<dbReference type="EMBL" id="NBNE01013052">
    <property type="protein sequence ID" value="OWY95347.1"/>
    <property type="molecule type" value="Genomic_DNA"/>
</dbReference>